<name>A0A4R4KEW3_9BACT</name>
<evidence type="ECO:0000259" key="3">
    <source>
        <dbReference type="PROSITE" id="PS51782"/>
    </source>
</evidence>
<gene>
    <name evidence="4" type="ORF">EZE20_11650</name>
</gene>
<dbReference type="Proteomes" id="UP000295706">
    <property type="component" value="Unassembled WGS sequence"/>
</dbReference>
<dbReference type="Pfam" id="PF01464">
    <property type="entry name" value="SLT"/>
    <property type="match status" value="1"/>
</dbReference>
<dbReference type="InterPro" id="IPR023346">
    <property type="entry name" value="Lysozyme-like_dom_sf"/>
</dbReference>
<dbReference type="Gene3D" id="1.10.530.10">
    <property type="match status" value="1"/>
</dbReference>
<dbReference type="InterPro" id="IPR008258">
    <property type="entry name" value="Transglycosylase_SLT_dom_1"/>
</dbReference>
<feature type="compositionally biased region" description="Low complexity" evidence="1">
    <location>
        <begin position="540"/>
        <end position="554"/>
    </location>
</feature>
<sequence>MGKFFLAFSLSSFFLLTSTSAIRAQEFPEVPANVMFGGLIVKFDNGAKNIIETDIRSLMANKRFWEDKMDRAVLYFPILEGVLIEEEVPLDFKYLALQESSLTPDAVSSSNAVGFWQFKEETAVELGLRVDNQIDERKNITSSTRAAARYLKRSNQQFNNWVSSLYSYYLGMGGISKLVPANWAYAREILLTSRTDRYVLRFFAHKIALEAGLERHRTANRIVLFEYPNSGGRSLDVIARDLELDPLELRRFNRWIETDVIPMDREYVVALPVGTPQINTVREKLMSARQSPGQEYNRDDIGFPVLRKASVQLKGRNDPVFYEINGLPGIQARPGDKSYDLAKAAKVSTGSFLKFNELSSRDPLVPGEVYYLAKKKKKAMVPFHTVREGETIRGISQIYGIRTKDLLKFNRISNRNLRLQTGRVMWLNKKRPSSSPIEIIEKGSNFPPATSTPVPMAENTSTEKATPEIPKNASERKKYSPKLADKIEEPVATTPEKKVDTKAPAQVSGGTGDRVVIITQEDRPDNSTFDSETKRNNRNRSTTPAETRTTATPSTPAPTPQRSNSGSHTVESGQTYYSISKLYGLEINDLLAWNNLTLNDKLAVGQRLVVSKSQAKPTSVSPAQPAQFTEHTVVSGETLFRISKNYGVSMEQIQQANGMSDTNVKLGQKLKIPRN</sequence>
<dbReference type="CDD" id="cd00118">
    <property type="entry name" value="LysM"/>
    <property type="match status" value="3"/>
</dbReference>
<evidence type="ECO:0000313" key="5">
    <source>
        <dbReference type="Proteomes" id="UP000295706"/>
    </source>
</evidence>
<organism evidence="4 5">
    <name type="scientific">Arundinibacter roseus</name>
    <dbReference type="NCBI Taxonomy" id="2070510"/>
    <lineage>
        <taxon>Bacteria</taxon>
        <taxon>Pseudomonadati</taxon>
        <taxon>Bacteroidota</taxon>
        <taxon>Cytophagia</taxon>
        <taxon>Cytophagales</taxon>
        <taxon>Spirosomataceae</taxon>
        <taxon>Arundinibacter</taxon>
    </lineage>
</organism>
<accession>A0A4R4KEW3</accession>
<evidence type="ECO:0000256" key="1">
    <source>
        <dbReference type="SAM" id="MobiDB-lite"/>
    </source>
</evidence>
<dbReference type="AlphaFoldDB" id="A0A4R4KEW3"/>
<dbReference type="InterPro" id="IPR018392">
    <property type="entry name" value="LysM"/>
</dbReference>
<dbReference type="CDD" id="cd16894">
    <property type="entry name" value="MltD-like"/>
    <property type="match status" value="1"/>
</dbReference>
<dbReference type="EMBL" id="SMJU01000006">
    <property type="protein sequence ID" value="TDB65386.1"/>
    <property type="molecule type" value="Genomic_DNA"/>
</dbReference>
<feature type="domain" description="LysM" evidence="3">
    <location>
        <begin position="566"/>
        <end position="610"/>
    </location>
</feature>
<keyword evidence="5" id="KW-1185">Reference proteome</keyword>
<dbReference type="PANTHER" id="PTHR33734">
    <property type="entry name" value="LYSM DOMAIN-CONTAINING GPI-ANCHORED PROTEIN 2"/>
    <property type="match status" value="1"/>
</dbReference>
<feature type="domain" description="LysM" evidence="3">
    <location>
        <begin position="382"/>
        <end position="427"/>
    </location>
</feature>
<feature type="compositionally biased region" description="Basic and acidic residues" evidence="1">
    <location>
        <begin position="473"/>
        <end position="501"/>
    </location>
</feature>
<evidence type="ECO:0000256" key="2">
    <source>
        <dbReference type="SAM" id="SignalP"/>
    </source>
</evidence>
<protein>
    <submittedName>
        <fullName evidence="4">LysM peptidoglycan-binding domain-containing protein</fullName>
    </submittedName>
</protein>
<feature type="compositionally biased region" description="Polar residues" evidence="1">
    <location>
        <begin position="447"/>
        <end position="464"/>
    </location>
</feature>
<dbReference type="InterPro" id="IPR036779">
    <property type="entry name" value="LysM_dom_sf"/>
</dbReference>
<feature type="region of interest" description="Disordered" evidence="1">
    <location>
        <begin position="437"/>
        <end position="571"/>
    </location>
</feature>
<dbReference type="SMART" id="SM00257">
    <property type="entry name" value="LysM"/>
    <property type="match status" value="4"/>
</dbReference>
<dbReference type="PROSITE" id="PS51782">
    <property type="entry name" value="LYSM"/>
    <property type="match status" value="3"/>
</dbReference>
<reference evidence="4 5" key="1">
    <citation type="submission" date="2019-02" db="EMBL/GenBank/DDBJ databases">
        <title>Arundinibacter roseus gen. nov., sp. nov., a new member of the family Cytophagaceae.</title>
        <authorList>
            <person name="Szuroczki S."/>
            <person name="Khayer B."/>
            <person name="Sproer C."/>
            <person name="Toumi M."/>
            <person name="Szabo A."/>
            <person name="Felfoldi T."/>
            <person name="Schumann P."/>
            <person name="Toth E."/>
        </authorList>
    </citation>
    <scope>NUCLEOTIDE SEQUENCE [LARGE SCALE GENOMIC DNA]</scope>
    <source>
        <strain evidence="4 5">DMA-k-7a</strain>
    </source>
</reference>
<feature type="chain" id="PRO_5020860043" evidence="2">
    <location>
        <begin position="24"/>
        <end position="675"/>
    </location>
</feature>
<dbReference type="Pfam" id="PF01476">
    <property type="entry name" value="LysM"/>
    <property type="match status" value="4"/>
</dbReference>
<feature type="compositionally biased region" description="Basic and acidic residues" evidence="1">
    <location>
        <begin position="520"/>
        <end position="535"/>
    </location>
</feature>
<feature type="domain" description="LysM" evidence="3">
    <location>
        <begin position="629"/>
        <end position="672"/>
    </location>
</feature>
<comment type="caution">
    <text evidence="4">The sequence shown here is derived from an EMBL/GenBank/DDBJ whole genome shotgun (WGS) entry which is preliminary data.</text>
</comment>
<dbReference type="GO" id="GO:0008932">
    <property type="term" value="F:lytic endotransglycosylase activity"/>
    <property type="evidence" value="ECO:0007669"/>
    <property type="project" value="TreeGrafter"/>
</dbReference>
<keyword evidence="2" id="KW-0732">Signal</keyword>
<dbReference type="SUPFAM" id="SSF53955">
    <property type="entry name" value="Lysozyme-like"/>
    <property type="match status" value="1"/>
</dbReference>
<dbReference type="OrthoDB" id="977752at2"/>
<dbReference type="SUPFAM" id="SSF54106">
    <property type="entry name" value="LysM domain"/>
    <property type="match status" value="3"/>
</dbReference>
<dbReference type="Gene3D" id="3.10.350.10">
    <property type="entry name" value="LysM domain"/>
    <property type="match status" value="3"/>
</dbReference>
<evidence type="ECO:0000313" key="4">
    <source>
        <dbReference type="EMBL" id="TDB65386.1"/>
    </source>
</evidence>
<feature type="signal peptide" evidence="2">
    <location>
        <begin position="1"/>
        <end position="23"/>
    </location>
</feature>
<dbReference type="PANTHER" id="PTHR33734:SF22">
    <property type="entry name" value="MEMBRANE-BOUND LYTIC MUREIN TRANSGLYCOSYLASE D"/>
    <property type="match status" value="1"/>
</dbReference>
<proteinExistence type="predicted"/>